<protein>
    <recommendedName>
        <fullName evidence="4">NfeD-like C-terminal domain-containing protein</fullName>
    </recommendedName>
</protein>
<keyword evidence="3" id="KW-1185">Reference proteome</keyword>
<reference evidence="2 3" key="1">
    <citation type="submission" date="2024-10" db="EMBL/GenBank/DDBJ databases">
        <title>The Natural Products Discovery Center: Release of the First 8490 Sequenced Strains for Exploring Actinobacteria Biosynthetic Diversity.</title>
        <authorList>
            <person name="Kalkreuter E."/>
            <person name="Kautsar S.A."/>
            <person name="Yang D."/>
            <person name="Bader C.D."/>
            <person name="Teijaro C.N."/>
            <person name="Fluegel L."/>
            <person name="Davis C.M."/>
            <person name="Simpson J.R."/>
            <person name="Lauterbach L."/>
            <person name="Steele A.D."/>
            <person name="Gui C."/>
            <person name="Meng S."/>
            <person name="Li G."/>
            <person name="Viehrig K."/>
            <person name="Ye F."/>
            <person name="Su P."/>
            <person name="Kiefer A.F."/>
            <person name="Nichols A."/>
            <person name="Cepeda A.J."/>
            <person name="Yan W."/>
            <person name="Fan B."/>
            <person name="Jiang Y."/>
            <person name="Adhikari A."/>
            <person name="Zheng C.-J."/>
            <person name="Schuster L."/>
            <person name="Cowan T.M."/>
            <person name="Smanski M.J."/>
            <person name="Chevrette M.G."/>
            <person name="De Carvalho L.P.S."/>
            <person name="Shen B."/>
        </authorList>
    </citation>
    <scope>NUCLEOTIDE SEQUENCE [LARGE SCALE GENOMIC DNA]</scope>
    <source>
        <strain evidence="2 3">NPDC017990</strain>
    </source>
</reference>
<dbReference type="Proteomes" id="UP001610818">
    <property type="component" value="Unassembled WGS sequence"/>
</dbReference>
<dbReference type="RefSeq" id="WP_397709022.1">
    <property type="nucleotide sequence ID" value="NZ_JBIRGN010000001.1"/>
</dbReference>
<accession>A0ABW7QIN8</accession>
<comment type="caution">
    <text evidence="2">The sequence shown here is derived from an EMBL/GenBank/DDBJ whole genome shotgun (WGS) entry which is preliminary data.</text>
</comment>
<keyword evidence="1" id="KW-0472">Membrane</keyword>
<feature type="transmembrane region" description="Helical" evidence="1">
    <location>
        <begin position="6"/>
        <end position="26"/>
    </location>
</feature>
<evidence type="ECO:0008006" key="4">
    <source>
        <dbReference type="Google" id="ProtNLM"/>
    </source>
</evidence>
<proteinExistence type="predicted"/>
<sequence>MWDSTTVGALVTALLCTAGYSFRLLLARLDLRSVLNKARIKEEGRVGRIEALGEDGFLLEHETAGEHVIVCQQGKRGGRQSGSHGARR</sequence>
<organism evidence="2 3">
    <name type="scientific">Streptomyces longisporoflavus</name>
    <dbReference type="NCBI Taxonomy" id="28044"/>
    <lineage>
        <taxon>Bacteria</taxon>
        <taxon>Bacillati</taxon>
        <taxon>Actinomycetota</taxon>
        <taxon>Actinomycetes</taxon>
        <taxon>Kitasatosporales</taxon>
        <taxon>Streptomycetaceae</taxon>
        <taxon>Streptomyces</taxon>
    </lineage>
</organism>
<name>A0ABW7QIN8_9ACTN</name>
<gene>
    <name evidence="2" type="ORF">ACH4F9_07475</name>
</gene>
<evidence type="ECO:0000313" key="2">
    <source>
        <dbReference type="EMBL" id="MFH8544829.1"/>
    </source>
</evidence>
<keyword evidence="1" id="KW-1133">Transmembrane helix</keyword>
<evidence type="ECO:0000313" key="3">
    <source>
        <dbReference type="Proteomes" id="UP001610818"/>
    </source>
</evidence>
<keyword evidence="1" id="KW-0812">Transmembrane</keyword>
<evidence type="ECO:0000256" key="1">
    <source>
        <dbReference type="SAM" id="Phobius"/>
    </source>
</evidence>
<dbReference type="EMBL" id="JBIRGQ010000001">
    <property type="protein sequence ID" value="MFH8544829.1"/>
    <property type="molecule type" value="Genomic_DNA"/>
</dbReference>